<dbReference type="SUPFAM" id="SSF64288">
    <property type="entry name" value="Chorismate lyase-like"/>
    <property type="match status" value="1"/>
</dbReference>
<dbReference type="PRINTS" id="PR00035">
    <property type="entry name" value="HTHGNTR"/>
</dbReference>
<dbReference type="AlphaFoldDB" id="A0A2J9PLG4"/>
<dbReference type="SMART" id="SM00866">
    <property type="entry name" value="UTRA"/>
    <property type="match status" value="1"/>
</dbReference>
<dbReference type="GO" id="GO:0003677">
    <property type="term" value="F:DNA binding"/>
    <property type="evidence" value="ECO:0007669"/>
    <property type="project" value="UniProtKB-KW"/>
</dbReference>
<keyword evidence="1" id="KW-0805">Transcription regulation</keyword>
<dbReference type="GO" id="GO:0045892">
    <property type="term" value="P:negative regulation of DNA-templated transcription"/>
    <property type="evidence" value="ECO:0007669"/>
    <property type="project" value="TreeGrafter"/>
</dbReference>
<protein>
    <submittedName>
        <fullName evidence="5">GntR family transcriptional regulator</fullName>
    </submittedName>
</protein>
<dbReference type="Gene3D" id="3.40.1410.10">
    <property type="entry name" value="Chorismate lyase-like"/>
    <property type="match status" value="1"/>
</dbReference>
<name>A0A2J9PLG4_9LACT</name>
<dbReference type="SMART" id="SM00345">
    <property type="entry name" value="HTH_GNTR"/>
    <property type="match status" value="1"/>
</dbReference>
<dbReference type="EMBL" id="NBTM02000001">
    <property type="protein sequence ID" value="PNL91146.1"/>
    <property type="molecule type" value="Genomic_DNA"/>
</dbReference>
<dbReference type="InterPro" id="IPR050679">
    <property type="entry name" value="Bact_HTH_transcr_reg"/>
</dbReference>
<dbReference type="InterPro" id="IPR011663">
    <property type="entry name" value="UTRA"/>
</dbReference>
<organism evidence="5 6">
    <name type="scientific">Aerococcus viridans</name>
    <dbReference type="NCBI Taxonomy" id="1377"/>
    <lineage>
        <taxon>Bacteria</taxon>
        <taxon>Bacillati</taxon>
        <taxon>Bacillota</taxon>
        <taxon>Bacilli</taxon>
        <taxon>Lactobacillales</taxon>
        <taxon>Aerococcaceae</taxon>
        <taxon>Aerococcus</taxon>
    </lineage>
</organism>
<evidence type="ECO:0000259" key="4">
    <source>
        <dbReference type="PROSITE" id="PS50949"/>
    </source>
</evidence>
<evidence type="ECO:0000256" key="2">
    <source>
        <dbReference type="ARBA" id="ARBA00023125"/>
    </source>
</evidence>
<dbReference type="InterPro" id="IPR036388">
    <property type="entry name" value="WH-like_DNA-bd_sf"/>
</dbReference>
<dbReference type="InterPro" id="IPR028978">
    <property type="entry name" value="Chorismate_lyase_/UTRA_dom_sf"/>
</dbReference>
<dbReference type="SUPFAM" id="SSF46785">
    <property type="entry name" value="Winged helix' DNA-binding domain"/>
    <property type="match status" value="1"/>
</dbReference>
<reference evidence="6" key="1">
    <citation type="submission" date="2017-12" db="EMBL/GenBank/DDBJ databases">
        <title>FDA dAtabase for Regulatory Grade micrObial Sequences (FDA-ARGOS): Supporting development and validation of Infectious Disease Dx tests.</title>
        <authorList>
            <person name="Hoffmann M."/>
            <person name="Allard M."/>
            <person name="Evans P."/>
            <person name="Brown E."/>
            <person name="Tallon L."/>
            <person name="Sadzewicz L."/>
            <person name="Sengamalay N."/>
            <person name="Ott S."/>
            <person name="Godinez A."/>
            <person name="Nagaraj S."/>
            <person name="Vavikolanu K."/>
            <person name="Aluvathingal J."/>
            <person name="Nadendla S."/>
            <person name="Sichtig H."/>
        </authorList>
    </citation>
    <scope>NUCLEOTIDE SEQUENCE [LARGE SCALE GENOMIC DNA]</scope>
    <source>
        <strain evidence="6">FDAARGOS_249</strain>
    </source>
</reference>
<dbReference type="PANTHER" id="PTHR44846:SF4">
    <property type="entry name" value="HTH GNTR-TYPE DOMAIN-CONTAINING PROTEIN"/>
    <property type="match status" value="1"/>
</dbReference>
<sequence length="240" mass="27464">MAKYEEVAGALVRYINENELNADDKLPSIQEMVDYYQVSKNTVLSALNDLEKQGLIYQVRGSGVYVRGNQRKGYINLLNLGGFNSTLSQFKIDSKVLSLALIAPTDEAVENLKIDDPTKTKVYHVTRIRYIEGRPFCVEESYFDKDIIPYLSEEIASNSIFDYITEDLEIPIGYGDHFLRVGKLKAEHANHLNLSEGDPCLKTESIFHLNNGKPFDYSKITYHFEETQFFIQGASTQYRY</sequence>
<keyword evidence="2" id="KW-0238">DNA-binding</keyword>
<dbReference type="Pfam" id="PF00392">
    <property type="entry name" value="GntR"/>
    <property type="match status" value="1"/>
</dbReference>
<dbReference type="CDD" id="cd07377">
    <property type="entry name" value="WHTH_GntR"/>
    <property type="match status" value="1"/>
</dbReference>
<comment type="caution">
    <text evidence="5">The sequence shown here is derived from an EMBL/GenBank/DDBJ whole genome shotgun (WGS) entry which is preliminary data.</text>
</comment>
<dbReference type="PROSITE" id="PS50949">
    <property type="entry name" value="HTH_GNTR"/>
    <property type="match status" value="1"/>
</dbReference>
<keyword evidence="3" id="KW-0804">Transcription</keyword>
<evidence type="ECO:0000256" key="1">
    <source>
        <dbReference type="ARBA" id="ARBA00023015"/>
    </source>
</evidence>
<evidence type="ECO:0000313" key="5">
    <source>
        <dbReference type="EMBL" id="PNL91146.1"/>
    </source>
</evidence>
<feature type="domain" description="HTH gntR-type" evidence="4">
    <location>
        <begin position="1"/>
        <end position="69"/>
    </location>
</feature>
<evidence type="ECO:0000256" key="3">
    <source>
        <dbReference type="ARBA" id="ARBA00023163"/>
    </source>
</evidence>
<dbReference type="Pfam" id="PF07702">
    <property type="entry name" value="UTRA"/>
    <property type="match status" value="1"/>
</dbReference>
<gene>
    <name evidence="5" type="ORF">A6J77_002425</name>
</gene>
<dbReference type="InterPro" id="IPR036390">
    <property type="entry name" value="WH_DNA-bd_sf"/>
</dbReference>
<accession>A0A2J9PLG4</accession>
<dbReference type="Gene3D" id="1.10.10.10">
    <property type="entry name" value="Winged helix-like DNA-binding domain superfamily/Winged helix DNA-binding domain"/>
    <property type="match status" value="1"/>
</dbReference>
<proteinExistence type="predicted"/>
<dbReference type="Proteomes" id="UP000192813">
    <property type="component" value="Unassembled WGS sequence"/>
</dbReference>
<dbReference type="InterPro" id="IPR000524">
    <property type="entry name" value="Tscrpt_reg_HTH_GntR"/>
</dbReference>
<evidence type="ECO:0000313" key="6">
    <source>
        <dbReference type="Proteomes" id="UP000192813"/>
    </source>
</evidence>
<dbReference type="GO" id="GO:0003700">
    <property type="term" value="F:DNA-binding transcription factor activity"/>
    <property type="evidence" value="ECO:0007669"/>
    <property type="project" value="InterPro"/>
</dbReference>
<dbReference type="PANTHER" id="PTHR44846">
    <property type="entry name" value="MANNOSYL-D-GLYCERATE TRANSPORT/METABOLISM SYSTEM REPRESSOR MNGR-RELATED"/>
    <property type="match status" value="1"/>
</dbReference>
<dbReference type="RefSeq" id="WP_083067949.1">
    <property type="nucleotide sequence ID" value="NZ_JBMAKP010000032.1"/>
</dbReference>